<dbReference type="PRINTS" id="PR00385">
    <property type="entry name" value="P450"/>
</dbReference>
<dbReference type="PANTHER" id="PTHR24287:SF1">
    <property type="entry name" value="P450, PUTATIVE (EUROFUNG)-RELATED"/>
    <property type="match status" value="1"/>
</dbReference>
<protein>
    <recommendedName>
        <fullName evidence="12">Cytochrome P450 52A13</fullName>
    </recommendedName>
</protein>
<dbReference type="PRINTS" id="PR00464">
    <property type="entry name" value="EP450II"/>
</dbReference>
<dbReference type="GO" id="GO:0020037">
    <property type="term" value="F:heme binding"/>
    <property type="evidence" value="ECO:0007669"/>
    <property type="project" value="InterPro"/>
</dbReference>
<evidence type="ECO:0000313" key="11">
    <source>
        <dbReference type="Proteomes" id="UP000253472"/>
    </source>
</evidence>
<dbReference type="InterPro" id="IPR002974">
    <property type="entry name" value="Cyt_P450_E_CYP52_ascomycetes"/>
</dbReference>
<keyword evidence="3 8" id="KW-0349">Heme</keyword>
<feature type="binding site" description="axial binding residue" evidence="8">
    <location>
        <position position="459"/>
    </location>
    <ligand>
        <name>heme</name>
        <dbReference type="ChEBI" id="CHEBI:30413"/>
    </ligand>
    <ligandPart>
        <name>Fe</name>
        <dbReference type="ChEBI" id="CHEBI:18248"/>
    </ligandPart>
</feature>
<comment type="caution">
    <text evidence="10">The sequence shown here is derived from an EMBL/GenBank/DDBJ whole genome shotgun (WGS) entry which is preliminary data.</text>
</comment>
<dbReference type="InterPro" id="IPR036396">
    <property type="entry name" value="Cyt_P450_sf"/>
</dbReference>
<dbReference type="GO" id="GO:0005506">
    <property type="term" value="F:iron ion binding"/>
    <property type="evidence" value="ECO:0007669"/>
    <property type="project" value="InterPro"/>
</dbReference>
<keyword evidence="4 8" id="KW-0479">Metal-binding</keyword>
<dbReference type="PROSITE" id="PS00086">
    <property type="entry name" value="CYTOCHROME_P450"/>
    <property type="match status" value="2"/>
</dbReference>
<proteinExistence type="inferred from homology"/>
<evidence type="ECO:0000256" key="4">
    <source>
        <dbReference type="ARBA" id="ARBA00022723"/>
    </source>
</evidence>
<dbReference type="InterPro" id="IPR047146">
    <property type="entry name" value="Cyt_P450_E_CYP52_fungi"/>
</dbReference>
<keyword evidence="5" id="KW-0560">Oxidoreductase</keyword>
<dbReference type="Gene3D" id="1.10.630.10">
    <property type="entry name" value="Cytochrome P450"/>
    <property type="match status" value="2"/>
</dbReference>
<keyword evidence="6 8" id="KW-0408">Iron</keyword>
<keyword evidence="7" id="KW-0503">Monooxygenase</keyword>
<evidence type="ECO:0008006" key="12">
    <source>
        <dbReference type="Google" id="ProtNLM"/>
    </source>
</evidence>
<name>A0A367YBD6_9ASCO</name>
<feature type="transmembrane region" description="Helical" evidence="9">
    <location>
        <begin position="6"/>
        <end position="24"/>
    </location>
</feature>
<comment type="similarity">
    <text evidence="2">Belongs to the cytochrome P450 family.</text>
</comment>
<dbReference type="PANTHER" id="PTHR24287">
    <property type="entry name" value="P450, PUTATIVE (EUROFUNG)-RELATED"/>
    <property type="match status" value="1"/>
</dbReference>
<dbReference type="EMBL" id="QLNQ01000024">
    <property type="protein sequence ID" value="RCK63175.1"/>
    <property type="molecule type" value="Genomic_DNA"/>
</dbReference>
<evidence type="ECO:0000256" key="2">
    <source>
        <dbReference type="ARBA" id="ARBA00010617"/>
    </source>
</evidence>
<evidence type="ECO:0000256" key="6">
    <source>
        <dbReference type="ARBA" id="ARBA00023004"/>
    </source>
</evidence>
<dbReference type="OrthoDB" id="1470350at2759"/>
<evidence type="ECO:0000256" key="7">
    <source>
        <dbReference type="ARBA" id="ARBA00023033"/>
    </source>
</evidence>
<keyword evidence="9" id="KW-0472">Membrane</keyword>
<dbReference type="Pfam" id="PF00067">
    <property type="entry name" value="p450"/>
    <property type="match status" value="2"/>
</dbReference>
<evidence type="ECO:0000313" key="10">
    <source>
        <dbReference type="EMBL" id="RCK63175.1"/>
    </source>
</evidence>
<keyword evidence="9" id="KW-1133">Transmembrane helix</keyword>
<evidence type="ECO:0000256" key="5">
    <source>
        <dbReference type="ARBA" id="ARBA00023002"/>
    </source>
</evidence>
<dbReference type="InterPro" id="IPR001128">
    <property type="entry name" value="Cyt_P450"/>
</dbReference>
<sequence length="898" mass="103229">MLDQILHYWYIVLPLLAIINQIVAHVRTNYLMKKLGAKPFTHVQRDGWLGFKFGREFLKAKSAGRLVDLIISRFHDNEDTFSSYAFGNHVVFTRDPENIKALLATQFGDFSLGSRVKFFKPLLGYGIFTLDAEGWKHSRAMLRPQFAREQVAHVTSLEPHFQLLKKHILKHKGEYFDIQELFFRFTVDSATEFLFGESVHSLKDEEIGYDTKDMSEERRRFADAFNKSQVYVATRVALQNLYWLVNNKEFKECNDIVHKFTNYYVQKALDATPEELEKQGGYVFLYELVKQTRDPKVLRDQSLNILLAGRDTTAGLLSFAVFELARNPHIWAKLREEIEQQFGLGEDSRVEEITFESLKRCEYLKAVLNETLRLHPSVPRNARFAIKDTTLPRGGGPNGKDPILIRKDEVVQYSISATQTNPAYYGADAADFRPERWFEPSTRNLGWAFLPFNGGPRICLGQQFALTEAGYVLVRLVQEFPNLSQDPETKYPPPRLAHLTMCLFLKPLLGYGIFTLDGEGWKHSRAMLRPQFAREQIAHVKMLEPHFQLLKKHIEKNRGEYFDIQELLFGFTVDSATEFLFGESVHSLKNESIGYKDDGEFYERNHFAEAFNKSLVYCTTRAALQNLYWLVNNKEFRDCNALIHRFTDHYVNKALSATPEDLEKRNGYVFLYELVKQTRDPNVLRDQSLNILIAGKDATAGLLSFAVFELAHNPQLWAKLRDEVAAQFGVGPESRVDEITFESLKRCEYLKAVLNETLRFHPSAPRNIRVATRDTTLPRGGGTDGQSPILVRKGEPVQYCVGATQLDPKYYGEDADVYRPERWFEPMTKNLGWAYLPFNGGPRICLGQQFALTEAGYVLVRLAQSFETLELEPGTTYPPPRLNHLTMCLFDGAHVKME</sequence>
<accession>A0A367YBD6</accession>
<dbReference type="STRING" id="5486.A0A367YBD6"/>
<dbReference type="CDD" id="cd11063">
    <property type="entry name" value="CYP52"/>
    <property type="match status" value="2"/>
</dbReference>
<evidence type="ECO:0000256" key="3">
    <source>
        <dbReference type="ARBA" id="ARBA00022617"/>
    </source>
</evidence>
<gene>
    <name evidence="10" type="ORF">Cantr_10180</name>
</gene>
<evidence type="ECO:0000256" key="9">
    <source>
        <dbReference type="SAM" id="Phobius"/>
    </source>
</evidence>
<dbReference type="AlphaFoldDB" id="A0A367YBD6"/>
<reference evidence="10 11" key="1">
    <citation type="submission" date="2018-06" db="EMBL/GenBank/DDBJ databases">
        <title>Whole genome sequencing of Candida tropicalis (genome annotated by CSBL at Korea University).</title>
        <authorList>
            <person name="Ahn J."/>
        </authorList>
    </citation>
    <scope>NUCLEOTIDE SEQUENCE [LARGE SCALE GENOMIC DNA]</scope>
    <source>
        <strain evidence="10 11">ATCC 20962</strain>
    </source>
</reference>
<keyword evidence="11" id="KW-1185">Reference proteome</keyword>
<dbReference type="InterPro" id="IPR002402">
    <property type="entry name" value="Cyt_P450_E_grp-II"/>
</dbReference>
<keyword evidence="9" id="KW-0812">Transmembrane</keyword>
<dbReference type="Proteomes" id="UP000253472">
    <property type="component" value="Unassembled WGS sequence"/>
</dbReference>
<evidence type="ECO:0000256" key="8">
    <source>
        <dbReference type="PIRSR" id="PIRSR602402-1"/>
    </source>
</evidence>
<evidence type="ECO:0000256" key="1">
    <source>
        <dbReference type="ARBA" id="ARBA00001971"/>
    </source>
</evidence>
<dbReference type="PRINTS" id="PR01239">
    <property type="entry name" value="EP450IICYP52"/>
</dbReference>
<dbReference type="SUPFAM" id="SSF48264">
    <property type="entry name" value="Cytochrome P450"/>
    <property type="match status" value="2"/>
</dbReference>
<comment type="cofactor">
    <cofactor evidence="1 8">
        <name>heme</name>
        <dbReference type="ChEBI" id="CHEBI:30413"/>
    </cofactor>
</comment>
<dbReference type="GO" id="GO:0016712">
    <property type="term" value="F:oxidoreductase activity, acting on paired donors, with incorporation or reduction of molecular oxygen, reduced flavin or flavoprotein as one donor, and incorporation of one atom of oxygen"/>
    <property type="evidence" value="ECO:0007669"/>
    <property type="project" value="InterPro"/>
</dbReference>
<organism evidence="10 11">
    <name type="scientific">Candida viswanathii</name>
    <dbReference type="NCBI Taxonomy" id="5486"/>
    <lineage>
        <taxon>Eukaryota</taxon>
        <taxon>Fungi</taxon>
        <taxon>Dikarya</taxon>
        <taxon>Ascomycota</taxon>
        <taxon>Saccharomycotina</taxon>
        <taxon>Pichiomycetes</taxon>
        <taxon>Debaryomycetaceae</taxon>
        <taxon>Candida/Lodderomyces clade</taxon>
        <taxon>Candida</taxon>
    </lineage>
</organism>
<dbReference type="InterPro" id="IPR017972">
    <property type="entry name" value="Cyt_P450_CS"/>
</dbReference>